<proteinExistence type="predicted"/>
<dbReference type="EC" id="5.99.1.2" evidence="1"/>
<evidence type="ECO:0000313" key="1">
    <source>
        <dbReference type="EMBL" id="SQC71560.1"/>
    </source>
</evidence>
<evidence type="ECO:0000313" key="2">
    <source>
        <dbReference type="Proteomes" id="UP000251123"/>
    </source>
</evidence>
<protein>
    <submittedName>
        <fullName evidence="1">DNA topoisomerase I</fullName>
        <ecNumber evidence="1">5.99.1.2</ecNumber>
    </submittedName>
</protein>
<organism evidence="1 2">
    <name type="scientific">Klebsiella pneumoniae</name>
    <dbReference type="NCBI Taxonomy" id="573"/>
    <lineage>
        <taxon>Bacteria</taxon>
        <taxon>Pseudomonadati</taxon>
        <taxon>Pseudomonadota</taxon>
        <taxon>Gammaproteobacteria</taxon>
        <taxon>Enterobacterales</taxon>
        <taxon>Enterobacteriaceae</taxon>
        <taxon>Klebsiella/Raoultella group</taxon>
        <taxon>Klebsiella</taxon>
        <taxon>Klebsiella pneumoniae complex</taxon>
    </lineage>
</organism>
<keyword evidence="1" id="KW-0413">Isomerase</keyword>
<dbReference type="Proteomes" id="UP000251123">
    <property type="component" value="Unassembled WGS sequence"/>
</dbReference>
<dbReference type="AlphaFoldDB" id="A0A2X3JB77"/>
<gene>
    <name evidence="1" type="primary">topA_4</name>
    <name evidence="1" type="ORF">NCTC9601_06725</name>
</gene>
<accession>A0A2X3JB77</accession>
<name>A0A2X3JB77_KLEPN</name>
<reference evidence="1 2" key="1">
    <citation type="submission" date="2018-06" db="EMBL/GenBank/DDBJ databases">
        <authorList>
            <consortium name="Pathogen Informatics"/>
            <person name="Doyle S."/>
        </authorList>
    </citation>
    <scope>NUCLEOTIDE SEQUENCE [LARGE SCALE GENOMIC DNA]</scope>
    <source>
        <strain evidence="1 2">NCTC9601</strain>
    </source>
</reference>
<sequence>MTHKDDKPFRPVSRDETMAAVSLLEKASYSVLER</sequence>
<dbReference type="GO" id="GO:0016853">
    <property type="term" value="F:isomerase activity"/>
    <property type="evidence" value="ECO:0007669"/>
    <property type="project" value="UniProtKB-KW"/>
</dbReference>
<dbReference type="EMBL" id="UASN01000024">
    <property type="protein sequence ID" value="SQC71560.1"/>
    <property type="molecule type" value="Genomic_DNA"/>
</dbReference>